<evidence type="ECO:0000256" key="1">
    <source>
        <dbReference type="ARBA" id="ARBA00004123"/>
    </source>
</evidence>
<accession>A0A0D2B6C3</accession>
<dbReference type="PANTHER" id="PTHR37534:SF46">
    <property type="entry name" value="ZN(II)2CYS6 TRANSCRIPTION FACTOR (EUROFUNG)"/>
    <property type="match status" value="1"/>
</dbReference>
<dbReference type="GeneID" id="27334289"/>
<dbReference type="Pfam" id="PF11951">
    <property type="entry name" value="Fungal_trans_2"/>
    <property type="match status" value="1"/>
</dbReference>
<dbReference type="EMBL" id="KN847496">
    <property type="protein sequence ID" value="KIW14423.1"/>
    <property type="molecule type" value="Genomic_DNA"/>
</dbReference>
<reference evidence="3 4" key="1">
    <citation type="submission" date="2015-01" db="EMBL/GenBank/DDBJ databases">
        <title>The Genome Sequence of Exophiala spinifera CBS89968.</title>
        <authorList>
            <consortium name="The Broad Institute Genomics Platform"/>
            <person name="Cuomo C."/>
            <person name="de Hoog S."/>
            <person name="Gorbushina A."/>
            <person name="Stielow B."/>
            <person name="Teixiera M."/>
            <person name="Abouelleil A."/>
            <person name="Chapman S.B."/>
            <person name="Priest M."/>
            <person name="Young S.K."/>
            <person name="Wortman J."/>
            <person name="Nusbaum C."/>
            <person name="Birren B."/>
        </authorList>
    </citation>
    <scope>NUCLEOTIDE SEQUENCE [LARGE SCALE GENOMIC DNA]</scope>
    <source>
        <strain evidence="3 4">CBS 89968</strain>
    </source>
</reference>
<evidence type="ECO:0000256" key="2">
    <source>
        <dbReference type="ARBA" id="ARBA00023242"/>
    </source>
</evidence>
<dbReference type="RefSeq" id="XP_016234639.1">
    <property type="nucleotide sequence ID" value="XM_016381537.1"/>
</dbReference>
<organism evidence="3 4">
    <name type="scientific">Exophiala spinifera</name>
    <dbReference type="NCBI Taxonomy" id="91928"/>
    <lineage>
        <taxon>Eukaryota</taxon>
        <taxon>Fungi</taxon>
        <taxon>Dikarya</taxon>
        <taxon>Ascomycota</taxon>
        <taxon>Pezizomycotina</taxon>
        <taxon>Eurotiomycetes</taxon>
        <taxon>Chaetothyriomycetidae</taxon>
        <taxon>Chaetothyriales</taxon>
        <taxon>Herpotrichiellaceae</taxon>
        <taxon>Exophiala</taxon>
    </lineage>
</organism>
<protein>
    <recommendedName>
        <fullName evidence="5">Transcription factor domain-containing protein</fullName>
    </recommendedName>
</protein>
<name>A0A0D2B6C3_9EURO</name>
<dbReference type="VEuPathDB" id="FungiDB:PV08_07206"/>
<dbReference type="OrthoDB" id="1919336at2759"/>
<evidence type="ECO:0000313" key="4">
    <source>
        <dbReference type="Proteomes" id="UP000053328"/>
    </source>
</evidence>
<dbReference type="AlphaFoldDB" id="A0A0D2B6C3"/>
<dbReference type="Proteomes" id="UP000053328">
    <property type="component" value="Unassembled WGS sequence"/>
</dbReference>
<dbReference type="PANTHER" id="PTHR37534">
    <property type="entry name" value="TRANSCRIPTIONAL ACTIVATOR PROTEIN UGA3"/>
    <property type="match status" value="1"/>
</dbReference>
<dbReference type="InterPro" id="IPR021858">
    <property type="entry name" value="Fun_TF"/>
</dbReference>
<keyword evidence="2" id="KW-0539">Nucleus</keyword>
<comment type="subcellular location">
    <subcellularLocation>
        <location evidence="1">Nucleus</location>
    </subcellularLocation>
</comment>
<dbReference type="STRING" id="91928.A0A0D2B6C3"/>
<gene>
    <name evidence="3" type="ORF">PV08_07206</name>
</gene>
<sequence>MLLEFDGLKDIALACGAAHLHTATGNMQLQEAGFAYYSRATSQVSRALSNIDWSRDQYNDAVSMTVTFLYIHGLFDMGTNKDVPKHVNGAIQLMNVRCRNSHSSPLARPIHRILWESILYQMFRQTVRHPFTIDFQPDLDFATKAESILRSLAFPDASLADNSPVIGFPLKLQKLMLEIVQLCKTLSRPEDHVLRRLHKEMKQWETSIPDDGCCSDDDNEVGIPGNRKQRARSFYEHSTSLHILAASLLLDWVSKSTAVSDPARRHVTPCSESWQVGRALQIMRCSRAKEDWSKCYLGSWPTLVIGYAVDSPEDVALIREDLEHRYQTLYCREELSFLAELEDVWQKKGILVR</sequence>
<evidence type="ECO:0000313" key="3">
    <source>
        <dbReference type="EMBL" id="KIW14423.1"/>
    </source>
</evidence>
<evidence type="ECO:0008006" key="5">
    <source>
        <dbReference type="Google" id="ProtNLM"/>
    </source>
</evidence>
<proteinExistence type="predicted"/>
<keyword evidence="4" id="KW-1185">Reference proteome</keyword>
<dbReference type="HOGENOM" id="CLU_023417_3_0_1"/>
<dbReference type="GO" id="GO:0005634">
    <property type="term" value="C:nucleus"/>
    <property type="evidence" value="ECO:0007669"/>
    <property type="project" value="UniProtKB-SubCell"/>
</dbReference>